<organism evidence="2 3">
    <name type="scientific">Euplotes crassus</name>
    <dbReference type="NCBI Taxonomy" id="5936"/>
    <lineage>
        <taxon>Eukaryota</taxon>
        <taxon>Sar</taxon>
        <taxon>Alveolata</taxon>
        <taxon>Ciliophora</taxon>
        <taxon>Intramacronucleata</taxon>
        <taxon>Spirotrichea</taxon>
        <taxon>Hypotrichia</taxon>
        <taxon>Euplotida</taxon>
        <taxon>Euplotidae</taxon>
        <taxon>Moneuplotes</taxon>
    </lineage>
</organism>
<feature type="region of interest" description="Disordered" evidence="1">
    <location>
        <begin position="1"/>
        <end position="31"/>
    </location>
</feature>
<reference evidence="2" key="1">
    <citation type="submission" date="2023-07" db="EMBL/GenBank/DDBJ databases">
        <authorList>
            <consortium name="AG Swart"/>
            <person name="Singh M."/>
            <person name="Singh A."/>
            <person name="Seah K."/>
            <person name="Emmerich C."/>
        </authorList>
    </citation>
    <scope>NUCLEOTIDE SEQUENCE</scope>
    <source>
        <strain evidence="2">DP1</strain>
    </source>
</reference>
<accession>A0AAD1UCN9</accession>
<feature type="compositionally biased region" description="Basic residues" evidence="1">
    <location>
        <begin position="146"/>
        <end position="156"/>
    </location>
</feature>
<feature type="region of interest" description="Disordered" evidence="1">
    <location>
        <begin position="139"/>
        <end position="177"/>
    </location>
</feature>
<sequence>MSQKKSPVRHRKSRIIRKFNQSEESDKSKKIRKPDISIKFINEKGKVELSKLKYDLDELFNNTPIFEAPFIEYEDTSQQRSWKGVAGIILSPFGRLNKYICHINTTRPNKVTLKSPQNKPKTHFRTKNSTLSRKKLTTNLSSSTHLRPKSTLHRKGTITPGQLPSHSSITPNPLLSNMGGRRQVGFLKKGLKEIKEMSPKTPVVRVGPRLKGRENSEDSLTNSLSATDLSKSSNLLNTLTKHQRQVSNGISSKVSSHEEATPQVRLRIGHVSGSKPLNLSCREPRNHNRSTKSALSQRKNLIYPKRSSNLPKANEEKRNHTSIKNRIRKKILDSRRAGSVFSVRRKTNSDLYVDLSAKHKQFMDLSSSILSTGNIPIMATTRFCSPSQRLDDRRKLLQKELLSIQSRFKNNILIRTVAKSKYKEWTEKTNYPTKSEKKKVTPSSTVFKNNINIMKKMYSSKPHHYE</sequence>
<keyword evidence="3" id="KW-1185">Reference proteome</keyword>
<feature type="compositionally biased region" description="Polar residues" evidence="1">
    <location>
        <begin position="159"/>
        <end position="175"/>
    </location>
</feature>
<feature type="region of interest" description="Disordered" evidence="1">
    <location>
        <begin position="243"/>
        <end position="299"/>
    </location>
</feature>
<feature type="compositionally biased region" description="Basic residues" evidence="1">
    <location>
        <begin position="1"/>
        <end position="17"/>
    </location>
</feature>
<gene>
    <name evidence="2" type="ORF">ECRASSUSDP1_LOCUS7695</name>
</gene>
<feature type="compositionally biased region" description="Basic and acidic residues" evidence="1">
    <location>
        <begin position="20"/>
        <end position="31"/>
    </location>
</feature>
<feature type="compositionally biased region" description="Polar residues" evidence="1">
    <location>
        <begin position="245"/>
        <end position="254"/>
    </location>
</feature>
<evidence type="ECO:0000313" key="2">
    <source>
        <dbReference type="EMBL" id="CAI2366422.1"/>
    </source>
</evidence>
<dbReference type="Proteomes" id="UP001295684">
    <property type="component" value="Unassembled WGS sequence"/>
</dbReference>
<evidence type="ECO:0000313" key="3">
    <source>
        <dbReference type="Proteomes" id="UP001295684"/>
    </source>
</evidence>
<dbReference type="AlphaFoldDB" id="A0AAD1UCN9"/>
<name>A0AAD1UCN9_EUPCR</name>
<protein>
    <submittedName>
        <fullName evidence="2">Uncharacterized protein</fullName>
    </submittedName>
</protein>
<evidence type="ECO:0000256" key="1">
    <source>
        <dbReference type="SAM" id="MobiDB-lite"/>
    </source>
</evidence>
<feature type="region of interest" description="Disordered" evidence="1">
    <location>
        <begin position="199"/>
        <end position="226"/>
    </location>
</feature>
<comment type="caution">
    <text evidence="2">The sequence shown here is derived from an EMBL/GenBank/DDBJ whole genome shotgun (WGS) entry which is preliminary data.</text>
</comment>
<dbReference type="EMBL" id="CAMPGE010007506">
    <property type="protein sequence ID" value="CAI2366422.1"/>
    <property type="molecule type" value="Genomic_DNA"/>
</dbReference>
<proteinExistence type="predicted"/>